<keyword evidence="2" id="KW-1185">Reference proteome</keyword>
<evidence type="ECO:0000313" key="2">
    <source>
        <dbReference type="Proteomes" id="UP000053105"/>
    </source>
</evidence>
<proteinExistence type="predicted"/>
<sequence length="55" mass="6000">MDLSHDRSLNTSVPCAMLPDRAEARRDSETFAGRASAEKLHESFAKTDVIVHDGG</sequence>
<organism evidence="1 2">
    <name type="scientific">Melipona quadrifasciata</name>
    <dbReference type="NCBI Taxonomy" id="166423"/>
    <lineage>
        <taxon>Eukaryota</taxon>
        <taxon>Metazoa</taxon>
        <taxon>Ecdysozoa</taxon>
        <taxon>Arthropoda</taxon>
        <taxon>Hexapoda</taxon>
        <taxon>Insecta</taxon>
        <taxon>Pterygota</taxon>
        <taxon>Neoptera</taxon>
        <taxon>Endopterygota</taxon>
        <taxon>Hymenoptera</taxon>
        <taxon>Apocrita</taxon>
        <taxon>Aculeata</taxon>
        <taxon>Apoidea</taxon>
        <taxon>Anthophila</taxon>
        <taxon>Apidae</taxon>
        <taxon>Melipona</taxon>
    </lineage>
</organism>
<protein>
    <submittedName>
        <fullName evidence="1">Uncharacterized protein</fullName>
    </submittedName>
</protein>
<name>A0A0N0BBD4_9HYME</name>
<gene>
    <name evidence="1" type="ORF">WN51_08943</name>
</gene>
<dbReference type="EMBL" id="KQ436160">
    <property type="protein sequence ID" value="KOX67418.1"/>
    <property type="molecule type" value="Genomic_DNA"/>
</dbReference>
<accession>A0A0N0BBD4</accession>
<dbReference type="Proteomes" id="UP000053105">
    <property type="component" value="Unassembled WGS sequence"/>
</dbReference>
<dbReference type="AlphaFoldDB" id="A0A0N0BBD4"/>
<evidence type="ECO:0000313" key="1">
    <source>
        <dbReference type="EMBL" id="KOX67418.1"/>
    </source>
</evidence>
<reference evidence="1 2" key="1">
    <citation type="submission" date="2015-07" db="EMBL/GenBank/DDBJ databases">
        <title>The genome of Melipona quadrifasciata.</title>
        <authorList>
            <person name="Pan H."/>
            <person name="Kapheim K."/>
        </authorList>
    </citation>
    <scope>NUCLEOTIDE SEQUENCE [LARGE SCALE GENOMIC DNA]</scope>
    <source>
        <strain evidence="1">0111107301</strain>
        <tissue evidence="1">Whole body</tissue>
    </source>
</reference>